<dbReference type="PANTHER" id="PTHR48098">
    <property type="entry name" value="ENTEROCHELIN ESTERASE-RELATED"/>
    <property type="match status" value="1"/>
</dbReference>
<sequence length="255" mass="27887">MAPHTCHAASVDSAGVWSASMGRTVPVTVIAPDAGKSHPTVYLLHGYGGNHNTWLLKTCPALPSLADSLGIIFVCPDGRNSWYIDSPVDTASCYETFITKELVAFVDSAYATIPYRHARAICGYSMGGHGALWCSLRHSGVWRAAYCISGCVDLTAYPGRWKIDRVLGAYAGHQAQWRAHSVVNLDAADAGVDISLDCGSEDVFVNDNRRLHRRLSALGVPHRYTEMPGGHTHDYWRAALMRALDYLSPLLQRED</sequence>
<proteinExistence type="predicted"/>
<dbReference type="InterPro" id="IPR000801">
    <property type="entry name" value="Esterase-like"/>
</dbReference>
<reference evidence="1" key="1">
    <citation type="journal article" date="2021" name="PeerJ">
        <title>Extensive microbial diversity within the chicken gut microbiome revealed by metagenomics and culture.</title>
        <authorList>
            <person name="Gilroy R."/>
            <person name="Ravi A."/>
            <person name="Getino M."/>
            <person name="Pursley I."/>
            <person name="Horton D.L."/>
            <person name="Alikhan N.F."/>
            <person name="Baker D."/>
            <person name="Gharbi K."/>
            <person name="Hall N."/>
            <person name="Watson M."/>
            <person name="Adriaenssens E.M."/>
            <person name="Foster-Nyarko E."/>
            <person name="Jarju S."/>
            <person name="Secka A."/>
            <person name="Antonio M."/>
            <person name="Oren A."/>
            <person name="Chaudhuri R.R."/>
            <person name="La Ragione R."/>
            <person name="Hildebrand F."/>
            <person name="Pallen M.J."/>
        </authorList>
    </citation>
    <scope>NUCLEOTIDE SEQUENCE</scope>
    <source>
        <strain evidence="1">MalCec1-1739</strain>
    </source>
</reference>
<dbReference type="EMBL" id="DWUP01000113">
    <property type="protein sequence ID" value="HJD53123.1"/>
    <property type="molecule type" value="Genomic_DNA"/>
</dbReference>
<dbReference type="SUPFAM" id="SSF53474">
    <property type="entry name" value="alpha/beta-Hydrolases"/>
    <property type="match status" value="1"/>
</dbReference>
<comment type="caution">
    <text evidence="1">The sequence shown here is derived from an EMBL/GenBank/DDBJ whole genome shotgun (WGS) entry which is preliminary data.</text>
</comment>
<dbReference type="InterPro" id="IPR029058">
    <property type="entry name" value="AB_hydrolase_fold"/>
</dbReference>
<protein>
    <submittedName>
        <fullName evidence="1">Esterase family protein</fullName>
    </submittedName>
</protein>
<dbReference type="PANTHER" id="PTHR48098:SF1">
    <property type="entry name" value="DIACYLGLYCEROL ACYLTRANSFERASE_MYCOLYLTRANSFERASE AG85A"/>
    <property type="match status" value="1"/>
</dbReference>
<dbReference type="Proteomes" id="UP000787625">
    <property type="component" value="Unassembled WGS sequence"/>
</dbReference>
<dbReference type="Gene3D" id="3.40.50.1820">
    <property type="entry name" value="alpha/beta hydrolase"/>
    <property type="match status" value="1"/>
</dbReference>
<evidence type="ECO:0000313" key="2">
    <source>
        <dbReference type="Proteomes" id="UP000787625"/>
    </source>
</evidence>
<dbReference type="Pfam" id="PF00756">
    <property type="entry name" value="Esterase"/>
    <property type="match status" value="1"/>
</dbReference>
<accession>A0A9D2ZUG6</accession>
<name>A0A9D2ZUG6_9BACT</name>
<dbReference type="AlphaFoldDB" id="A0A9D2ZUG6"/>
<gene>
    <name evidence="1" type="ORF">IAA93_05310</name>
</gene>
<evidence type="ECO:0000313" key="1">
    <source>
        <dbReference type="EMBL" id="HJD53123.1"/>
    </source>
</evidence>
<reference evidence="1" key="2">
    <citation type="submission" date="2021-04" db="EMBL/GenBank/DDBJ databases">
        <authorList>
            <person name="Gilroy R."/>
        </authorList>
    </citation>
    <scope>NUCLEOTIDE SEQUENCE</scope>
    <source>
        <strain evidence="1">MalCec1-1739</strain>
    </source>
</reference>
<organism evidence="1 2">
    <name type="scientific">Candidatus Avibacteroides avistercoris</name>
    <dbReference type="NCBI Taxonomy" id="2840690"/>
    <lineage>
        <taxon>Bacteria</taxon>
        <taxon>Pseudomonadati</taxon>
        <taxon>Bacteroidota</taxon>
        <taxon>Bacteroidia</taxon>
        <taxon>Bacteroidales</taxon>
        <taxon>Bacteroidaceae</taxon>
        <taxon>Bacteroidaceae incertae sedis</taxon>
        <taxon>Candidatus Avibacteroides</taxon>
    </lineage>
</organism>
<dbReference type="GO" id="GO:0016747">
    <property type="term" value="F:acyltransferase activity, transferring groups other than amino-acyl groups"/>
    <property type="evidence" value="ECO:0007669"/>
    <property type="project" value="TreeGrafter"/>
</dbReference>
<dbReference type="InterPro" id="IPR050583">
    <property type="entry name" value="Mycobacterial_A85_antigen"/>
</dbReference>